<comment type="function">
    <text evidence="2">Involved in cytoplasm to vacuole transport (Cvt), pexophagy, mitophagy and nucleophagy. Recruits mitochondria for their selective degradation via autophagy (mitophagy) during starvation. Works as scaffold proteins that recruit ATG proteins to the pre-autophagosome (PAS), the site of vesicle/autophagosome formation. Required for the Cvt vesicles completion.</text>
</comment>
<dbReference type="GO" id="GO:0019901">
    <property type="term" value="F:protein kinase binding"/>
    <property type="evidence" value="ECO:0007669"/>
    <property type="project" value="TreeGrafter"/>
</dbReference>
<dbReference type="Proteomes" id="UP000298061">
    <property type="component" value="Unassembled WGS sequence"/>
</dbReference>
<keyword evidence="2" id="KW-0472">Membrane</keyword>
<protein>
    <recommendedName>
        <fullName evidence="2">Autophagy-related protein 11</fullName>
    </recommendedName>
</protein>
<accession>A0A4Z0A2H8</accession>
<evidence type="ECO:0000313" key="6">
    <source>
        <dbReference type="Proteomes" id="UP000298061"/>
    </source>
</evidence>
<comment type="subunit">
    <text evidence="2">Homodimer.</text>
</comment>
<dbReference type="PANTHER" id="PTHR13222">
    <property type="entry name" value="RB1-INDUCIBLE COILED-COIL"/>
    <property type="match status" value="1"/>
</dbReference>
<reference evidence="5 6" key="1">
    <citation type="submission" date="2019-02" db="EMBL/GenBank/DDBJ databases">
        <title>Genome sequencing of the rare red list fungi Hericium alpestre (H. flagellum).</title>
        <authorList>
            <person name="Buettner E."/>
            <person name="Kellner H."/>
        </authorList>
    </citation>
    <scope>NUCLEOTIDE SEQUENCE [LARGE SCALE GENOMIC DNA]</scope>
    <source>
        <strain evidence="5 6">DSM 108284</strain>
    </source>
</reference>
<dbReference type="GO" id="GO:1903599">
    <property type="term" value="P:positive regulation of autophagy of mitochondrion"/>
    <property type="evidence" value="ECO:0007669"/>
    <property type="project" value="UniProtKB-UniRule"/>
</dbReference>
<dbReference type="STRING" id="135208.A0A4Z0A2H8"/>
<evidence type="ECO:0000256" key="3">
    <source>
        <dbReference type="SAM" id="Coils"/>
    </source>
</evidence>
<keyword evidence="2" id="KW-0926">Vacuole</keyword>
<dbReference type="GO" id="GO:0034045">
    <property type="term" value="C:phagophore assembly site membrane"/>
    <property type="evidence" value="ECO:0007669"/>
    <property type="project" value="UniProtKB-SubCell"/>
</dbReference>
<keyword evidence="1 2" id="KW-0072">Autophagy</keyword>
<comment type="subcellular location">
    <subcellularLocation>
        <location evidence="2">Preautophagosomal structure membrane</location>
        <topology evidence="2">Peripheral membrane protein</topology>
    </subcellularLocation>
    <subcellularLocation>
        <location evidence="2">Vacuole membrane</location>
        <topology evidence="2">Peripheral membrane protein</topology>
    </subcellularLocation>
    <text evidence="2">During pexophagy, accumulates in the vacuolar membrane region, where the peroxisomes contact the vacuole.</text>
</comment>
<organism evidence="5 6">
    <name type="scientific">Hericium alpestre</name>
    <dbReference type="NCBI Taxonomy" id="135208"/>
    <lineage>
        <taxon>Eukaryota</taxon>
        <taxon>Fungi</taxon>
        <taxon>Dikarya</taxon>
        <taxon>Basidiomycota</taxon>
        <taxon>Agaricomycotina</taxon>
        <taxon>Agaricomycetes</taxon>
        <taxon>Russulales</taxon>
        <taxon>Hericiaceae</taxon>
        <taxon>Hericium</taxon>
    </lineage>
</organism>
<dbReference type="GO" id="GO:0000045">
    <property type="term" value="P:autophagosome assembly"/>
    <property type="evidence" value="ECO:0007669"/>
    <property type="project" value="UniProtKB-UniRule"/>
</dbReference>
<keyword evidence="6" id="KW-1185">Reference proteome</keyword>
<dbReference type="GO" id="GO:0015031">
    <property type="term" value="P:protein transport"/>
    <property type="evidence" value="ECO:0007669"/>
    <property type="project" value="UniProtKB-KW"/>
</dbReference>
<feature type="coiled-coil region" evidence="3">
    <location>
        <begin position="383"/>
        <end position="481"/>
    </location>
</feature>
<name>A0A4Z0A2H8_9AGAM</name>
<feature type="domain" description="Autophagy protein ATG17-like" evidence="4">
    <location>
        <begin position="1"/>
        <end position="240"/>
    </location>
</feature>
<dbReference type="InterPro" id="IPR040040">
    <property type="entry name" value="ATG11"/>
</dbReference>
<evidence type="ECO:0000313" key="5">
    <source>
        <dbReference type="EMBL" id="TFY80935.1"/>
    </source>
</evidence>
<keyword evidence="2" id="KW-0653">Protein transport</keyword>
<dbReference type="GO" id="GO:0000422">
    <property type="term" value="P:autophagy of mitochondrion"/>
    <property type="evidence" value="ECO:0007669"/>
    <property type="project" value="TreeGrafter"/>
</dbReference>
<comment type="similarity">
    <text evidence="2">Belongs to the ATG11 family.</text>
</comment>
<dbReference type="EMBL" id="SFCI01000269">
    <property type="protein sequence ID" value="TFY80935.1"/>
    <property type="molecule type" value="Genomic_DNA"/>
</dbReference>
<evidence type="ECO:0000259" key="4">
    <source>
        <dbReference type="Pfam" id="PF04108"/>
    </source>
</evidence>
<dbReference type="GO" id="GO:0005774">
    <property type="term" value="C:vacuolar membrane"/>
    <property type="evidence" value="ECO:0007669"/>
    <property type="project" value="UniProtKB-SubCell"/>
</dbReference>
<dbReference type="GO" id="GO:0060090">
    <property type="term" value="F:molecular adaptor activity"/>
    <property type="evidence" value="ECO:0007669"/>
    <property type="project" value="TreeGrafter"/>
</dbReference>
<dbReference type="AlphaFoldDB" id="A0A4Z0A2H8"/>
<sequence>MDMIARVYVHRDFLSPAMRKAVDAGERGRTLAQYVHRDKMQQVFEMCRRAHVDFRERFAGAQETMKRLSDGTADVRLVLADSHLVDEAEALVQRSQDVFDRISDAVATLESPATDSDGILQELRHSDTALRDNLIAITDIKNAYTEQCMRGLRQISLLNNDLIHFPASLTALQNSIRAKTSFVHLQKLHNMIYFYGATLIEIVRRKEFGRFFYQRAQVILEVMAKLSSSERKRRQLYRGEIDGQIPWDISGMKDPVPSIDFSPTGGNELDDVYSLERSDVDDLLHVLDDLEHFAETLNDKDEALQALHETRAGLEKLISKMDSLESGFDRIAERSLLSSSRLASSRRRCKLHVDEQAFQELHEQLRDVQHSKLVQETASNEERSTLQAEIKQLKGRLDGTDQDRADRSERELQQVRAQLESEATARRILEDRHAEMLADIDTSRRELAQALAEATNQTKSAEVLRQQLAQARSEFEDVKALEARNSAKVASLLQDQEDTFRNLESQARL</sequence>
<gene>
    <name evidence="5" type="ORF">EWM64_g3076</name>
</gene>
<dbReference type="GO" id="GO:0061709">
    <property type="term" value="P:reticulophagy"/>
    <property type="evidence" value="ECO:0007669"/>
    <property type="project" value="TreeGrafter"/>
</dbReference>
<dbReference type="OrthoDB" id="447953at2759"/>
<dbReference type="Pfam" id="PF04108">
    <property type="entry name" value="ATG17_like"/>
    <property type="match status" value="1"/>
</dbReference>
<evidence type="ECO:0000256" key="2">
    <source>
        <dbReference type="RuleBase" id="RU367075"/>
    </source>
</evidence>
<comment type="caution">
    <text evidence="5">The sequence shown here is derived from an EMBL/GenBank/DDBJ whole genome shotgun (WGS) entry which is preliminary data.</text>
</comment>
<dbReference type="GO" id="GO:0034727">
    <property type="term" value="P:piecemeal microautophagy of the nucleus"/>
    <property type="evidence" value="ECO:0007669"/>
    <property type="project" value="TreeGrafter"/>
</dbReference>
<dbReference type="PANTHER" id="PTHR13222:SF1">
    <property type="entry name" value="RB1-INDUCIBLE COILED-COIL PROTEIN 1"/>
    <property type="match status" value="1"/>
</dbReference>
<proteinExistence type="inferred from homology"/>
<keyword evidence="2" id="KW-0813">Transport</keyword>
<keyword evidence="3" id="KW-0175">Coiled coil</keyword>
<dbReference type="InterPro" id="IPR045326">
    <property type="entry name" value="ATG17-like_dom"/>
</dbReference>
<evidence type="ECO:0000256" key="1">
    <source>
        <dbReference type="ARBA" id="ARBA00023006"/>
    </source>
</evidence>
<dbReference type="GO" id="GO:0034517">
    <property type="term" value="P:ribophagy"/>
    <property type="evidence" value="ECO:0007669"/>
    <property type="project" value="TreeGrafter"/>
</dbReference>
<dbReference type="GO" id="GO:1990316">
    <property type="term" value="C:Atg1/ULK1 kinase complex"/>
    <property type="evidence" value="ECO:0007669"/>
    <property type="project" value="TreeGrafter"/>
</dbReference>